<dbReference type="InterPro" id="IPR004089">
    <property type="entry name" value="MCPsignal_dom"/>
</dbReference>
<dbReference type="PANTHER" id="PTHR32089:SF112">
    <property type="entry name" value="LYSOZYME-LIKE PROTEIN-RELATED"/>
    <property type="match status" value="1"/>
</dbReference>
<evidence type="ECO:0008006" key="8">
    <source>
        <dbReference type="Google" id="ProtNLM"/>
    </source>
</evidence>
<evidence type="ECO:0000313" key="6">
    <source>
        <dbReference type="EMBL" id="UYP44998.1"/>
    </source>
</evidence>
<dbReference type="CDD" id="cd11386">
    <property type="entry name" value="MCP_signal"/>
    <property type="match status" value="1"/>
</dbReference>
<dbReference type="Gene3D" id="1.10.287.950">
    <property type="entry name" value="Methyl-accepting chemotaxis protein"/>
    <property type="match status" value="1"/>
</dbReference>
<dbReference type="PRINTS" id="PR00260">
    <property type="entry name" value="CHEMTRNSDUCR"/>
</dbReference>
<dbReference type="CDD" id="cd00130">
    <property type="entry name" value="PAS"/>
    <property type="match status" value="1"/>
</dbReference>
<name>A0ABY6HNA3_9ARCH</name>
<reference evidence="6" key="1">
    <citation type="submission" date="2022-09" db="EMBL/GenBank/DDBJ databases">
        <title>Actin cytoskeleton and complex cell architecture in an #Asgard archaeon.</title>
        <authorList>
            <person name="Ponce Toledo R.I."/>
            <person name="Schleper C."/>
            <person name="Rodrigues Oliveira T."/>
            <person name="Wollweber F."/>
            <person name="Xu J."/>
            <person name="Rittmann S."/>
            <person name="Klingl A."/>
            <person name="Pilhofer M."/>
        </authorList>
    </citation>
    <scope>NUCLEOTIDE SEQUENCE</scope>
    <source>
        <strain evidence="6">B-35</strain>
    </source>
</reference>
<dbReference type="SUPFAM" id="SSF55785">
    <property type="entry name" value="PYP-like sensor domain (PAS domain)"/>
    <property type="match status" value="1"/>
</dbReference>
<dbReference type="Gene3D" id="3.30.450.20">
    <property type="entry name" value="PAS domain"/>
    <property type="match status" value="2"/>
</dbReference>
<dbReference type="Gene3D" id="6.10.340.10">
    <property type="match status" value="1"/>
</dbReference>
<evidence type="ECO:0000259" key="4">
    <source>
        <dbReference type="PROSITE" id="PS50111"/>
    </source>
</evidence>
<dbReference type="NCBIfam" id="TIGR00229">
    <property type="entry name" value="sensory_box"/>
    <property type="match status" value="1"/>
</dbReference>
<dbReference type="SMART" id="SM00283">
    <property type="entry name" value="MA"/>
    <property type="match status" value="1"/>
</dbReference>
<protein>
    <recommendedName>
        <fullName evidence="8">Methyl-accepting chemotaxis protein</fullName>
    </recommendedName>
</protein>
<evidence type="ECO:0000256" key="3">
    <source>
        <dbReference type="PROSITE-ProRule" id="PRU00284"/>
    </source>
</evidence>
<dbReference type="PROSITE" id="PS50111">
    <property type="entry name" value="CHEMOTAXIS_TRANSDUC_2"/>
    <property type="match status" value="1"/>
</dbReference>
<dbReference type="Proteomes" id="UP001208689">
    <property type="component" value="Chromosome"/>
</dbReference>
<dbReference type="SUPFAM" id="SSF58104">
    <property type="entry name" value="Methyl-accepting chemotaxis protein (MCP) signaling domain"/>
    <property type="match status" value="1"/>
</dbReference>
<comment type="similarity">
    <text evidence="2">Belongs to the methyl-accepting chemotaxis (MCP) protein family.</text>
</comment>
<keyword evidence="1 3" id="KW-0807">Transducer</keyword>
<organism evidence="6 7">
    <name type="scientific">Candidatus Lokiarchaeum ossiferum</name>
    <dbReference type="NCBI Taxonomy" id="2951803"/>
    <lineage>
        <taxon>Archaea</taxon>
        <taxon>Promethearchaeati</taxon>
        <taxon>Promethearchaeota</taxon>
        <taxon>Promethearchaeia</taxon>
        <taxon>Promethearchaeales</taxon>
        <taxon>Promethearchaeaceae</taxon>
        <taxon>Candidatus Lokiarchaeum</taxon>
    </lineage>
</organism>
<dbReference type="PANTHER" id="PTHR32089">
    <property type="entry name" value="METHYL-ACCEPTING CHEMOTAXIS PROTEIN MCPB"/>
    <property type="match status" value="1"/>
</dbReference>
<gene>
    <name evidence="6" type="ORF">NEF87_001283</name>
</gene>
<dbReference type="EMBL" id="CP104013">
    <property type="protein sequence ID" value="UYP44998.1"/>
    <property type="molecule type" value="Genomic_DNA"/>
</dbReference>
<dbReference type="Pfam" id="PF13426">
    <property type="entry name" value="PAS_9"/>
    <property type="match status" value="1"/>
</dbReference>
<dbReference type="Pfam" id="PF00015">
    <property type="entry name" value="MCPsignal"/>
    <property type="match status" value="1"/>
</dbReference>
<accession>A0ABY6HNA3</accession>
<feature type="domain" description="Methyl-accepting transducer" evidence="4">
    <location>
        <begin position="496"/>
        <end position="753"/>
    </location>
</feature>
<dbReference type="InterPro" id="IPR004090">
    <property type="entry name" value="Chemotax_Me-accpt_rcpt"/>
</dbReference>
<evidence type="ECO:0000256" key="2">
    <source>
        <dbReference type="ARBA" id="ARBA00029447"/>
    </source>
</evidence>
<dbReference type="InterPro" id="IPR035965">
    <property type="entry name" value="PAS-like_dom_sf"/>
</dbReference>
<evidence type="ECO:0000256" key="1">
    <source>
        <dbReference type="ARBA" id="ARBA00023224"/>
    </source>
</evidence>
<evidence type="ECO:0000259" key="5">
    <source>
        <dbReference type="PROSITE" id="PS50112"/>
    </source>
</evidence>
<feature type="domain" description="PAS" evidence="5">
    <location>
        <begin position="358"/>
        <end position="410"/>
    </location>
</feature>
<proteinExistence type="inferred from homology"/>
<keyword evidence="7" id="KW-1185">Reference proteome</keyword>
<dbReference type="PROSITE" id="PS50112">
    <property type="entry name" value="PAS"/>
    <property type="match status" value="1"/>
</dbReference>
<sequence>MKIRVKMLLLLICSILITSFTGTMIGQKYSRNYIQQSFRTDISKNLHYYASGIQNEIQRAYYESLALADDPSGVAWFEGTLGENDTNLVKNLYIEKMKLLLENNLTAFAASKETNEFWIGENLIQTLSENTPDDSWFYDSLTSGIKASTNVDSNDQLQTTSLWINVLMGDENDPIGVAGIGIELTDLVKSFVASNPSENSILMLIDSRDVIQVSSNNISGIERSEYFKNKDIVSSDVAGFEDQLEYIEDGKHYIVVEEVLAPTDLKVILLVPEEDFVPSLISLSAPALIAATILSVIVLVSAVILIRQFMQSLEHVEKSVHAYSKGDLHKIEELSENNDETTEIVRNFKKIINNVSSQTEINKLIFDSTVTPLCFIDPENKIKEVGNSLLELTGMKRDDIEGKNIKILFEDLKEYELSHEKYLKQGYIKNFNFSLKNVLGKKIVATLNVIKMHDKNNKFIGELITFIDVSDFRELVKEVRFTADEVKTMAKQVSESSNQINFSVQDVSNGTQEMAKGAQDQNKSAIEIVEAVSRVKQVSENIVKKTETIAHNSKNGGNLAQTGKHLIDDLLSRMDEMSNGATQVSAVMSSLDTKSKEINKIVDVIAGIATETNLLALNAAIEAARAGDAGKGFAVVAEQVRKLAEDSKQAADQINDLISEIKNEVSVAVKETTSTESAINNGKVALDETALQLENLFEIIQKTDFGIGEVIKNIEEQDSDIVQIVQEIEQINGIIEQSSGTAQELSSSIEEMAATLEELSTVADELNTGSSRLYNEIQNF</sequence>
<evidence type="ECO:0000313" key="7">
    <source>
        <dbReference type="Proteomes" id="UP001208689"/>
    </source>
</evidence>
<dbReference type="InterPro" id="IPR000014">
    <property type="entry name" value="PAS"/>
</dbReference>